<evidence type="ECO:0000313" key="2">
    <source>
        <dbReference type="WBParaSite" id="ACRNAN_scaffold5447.g10425.t1"/>
    </source>
</evidence>
<dbReference type="AlphaFoldDB" id="A0A914E2R5"/>
<evidence type="ECO:0000313" key="1">
    <source>
        <dbReference type="Proteomes" id="UP000887540"/>
    </source>
</evidence>
<protein>
    <submittedName>
        <fullName evidence="2">Uncharacterized protein</fullName>
    </submittedName>
</protein>
<dbReference type="Proteomes" id="UP000887540">
    <property type="component" value="Unplaced"/>
</dbReference>
<reference evidence="2" key="1">
    <citation type="submission" date="2022-11" db="UniProtKB">
        <authorList>
            <consortium name="WormBaseParasite"/>
        </authorList>
    </citation>
    <scope>IDENTIFICATION</scope>
</reference>
<sequence length="125" mass="14038">MCNQKFGPQTQSSSPLGNHNVLKCLGSESSYCDYCYFYRVDNRNYYGCADKRNDVCEQVRSAGHQCQQCYSNDCNRQWVPIRKPDPAPTRHVPPSEPSYDALESGSAKYSISISLTAAALSLIFH</sequence>
<dbReference type="WBParaSite" id="ACRNAN_scaffold5447.g10425.t1">
    <property type="protein sequence ID" value="ACRNAN_scaffold5447.g10425.t1"/>
    <property type="gene ID" value="ACRNAN_scaffold5447.g10425"/>
</dbReference>
<keyword evidence="1" id="KW-1185">Reference proteome</keyword>
<accession>A0A914E2R5</accession>
<name>A0A914E2R5_9BILA</name>
<proteinExistence type="predicted"/>
<organism evidence="1 2">
    <name type="scientific">Acrobeloides nanus</name>
    <dbReference type="NCBI Taxonomy" id="290746"/>
    <lineage>
        <taxon>Eukaryota</taxon>
        <taxon>Metazoa</taxon>
        <taxon>Ecdysozoa</taxon>
        <taxon>Nematoda</taxon>
        <taxon>Chromadorea</taxon>
        <taxon>Rhabditida</taxon>
        <taxon>Tylenchina</taxon>
        <taxon>Cephalobomorpha</taxon>
        <taxon>Cephaloboidea</taxon>
        <taxon>Cephalobidae</taxon>
        <taxon>Acrobeloides</taxon>
    </lineage>
</organism>